<evidence type="ECO:0000256" key="12">
    <source>
        <dbReference type="ARBA" id="ARBA00023211"/>
    </source>
</evidence>
<keyword evidence="11 17" id="KW-0472">Membrane</keyword>
<evidence type="ECO:0000256" key="7">
    <source>
        <dbReference type="ARBA" id="ARBA00022723"/>
    </source>
</evidence>
<sequence length="499" mass="56942">RPAATKERQARRPNSCAVDAAFSRALKSAGAHSSAAAELHGWQHGRRGRRALPAAVTAMKRLHVLLLAGALLWAFVTGLIFLQISQNRLHGVLHSQAVALERDVRSQLGSNDEVLDQLKQWKKAIDEAREKPEVIAVLVLACNRVTVTRTLNQVMRYRPSSRFPVIVSQDGYHNETAEALLRYQRKYEFTLLHQPDQTKLTEGMTAVYNIEGYHRISRHYKWALSQVFDRLKYTAAIVVEDDLDIAPDFFEYFSAVLPVLRRDPTLFCASAYNDNGKRSQITLQPDMLHRTDFFSGLGWLLTRELWNEIGPQWPKAFWDDWIRQPEQRKGRACIRPEVSRSRTFGRVGVSEGQFFDKYLKDVYLNNVFVRFSGMDLSYLLQTRYDDAFHMTINESRVYAFADLGKGLVSQTPARIHYANESEFVEIAKALNIMSDFKAGVPRTAYKGVVSTYINGIRLFVVPHLWPLEVRRHQANGRRPSALHARLPLPKHPAAVIGTM</sequence>
<dbReference type="GO" id="GO:0003827">
    <property type="term" value="F:alpha-1,3-mannosylglycoprotein 2-beta-N-acetylglucosaminyltransferase activity"/>
    <property type="evidence" value="ECO:0007669"/>
    <property type="project" value="UniProtKB-UniRule"/>
</dbReference>
<evidence type="ECO:0000256" key="17">
    <source>
        <dbReference type="RuleBase" id="RU368119"/>
    </source>
</evidence>
<keyword evidence="6 17" id="KW-0812">Transmembrane</keyword>
<proteinExistence type="evidence at transcript level"/>
<evidence type="ECO:0000256" key="10">
    <source>
        <dbReference type="ARBA" id="ARBA00023034"/>
    </source>
</evidence>
<dbReference type="EC" id="2.4.1.101" evidence="14 17"/>
<dbReference type="Gene3D" id="3.90.550.10">
    <property type="entry name" value="Spore Coat Polysaccharide Biosynthesis Protein SpsA, Chain A"/>
    <property type="match status" value="1"/>
</dbReference>
<protein>
    <recommendedName>
        <fullName evidence="14 17">Alpha-1,3-mannosyl-glycoprotein 2-beta-N-acetylglucosaminyltransferase</fullName>
        <shortName evidence="17">GNT-I</shortName>
        <shortName evidence="17">GlcNAc-T I</shortName>
        <ecNumber evidence="14 17">2.4.1.101</ecNumber>
    </recommendedName>
    <alternativeName>
        <fullName evidence="15 17">N-glycosyl-oligosaccharide-glycoprotein N-acetylglucosaminyltransferase I</fullName>
    </alternativeName>
</protein>
<comment type="subcellular location">
    <subcellularLocation>
        <location evidence="1 17">Golgi apparatus membrane</location>
        <topology evidence="1 17">Single-pass type II membrane protein</topology>
    </subcellularLocation>
</comment>
<keyword evidence="4 17" id="KW-0328">Glycosyltransferase</keyword>
<dbReference type="Gene3D" id="3.10.180.20">
    <property type="entry name" value="N-Acetylglucosaminyltransferase I, Domain 2"/>
    <property type="match status" value="1"/>
</dbReference>
<dbReference type="PANTHER" id="PTHR10468">
    <property type="entry name" value="PROTEIN O-LINKED-MANNOSE BETA-1,2-N-ACETYLGLUCOSAMINYLTRANSFERASE 1/ALPHA-1,3-MANNOSYL-GLYCOPROTEIN 2-BETA-N-ACETYLGLUCOSAMINYLTRANSFERASE"/>
    <property type="match status" value="1"/>
</dbReference>
<comment type="cofactor">
    <cofactor evidence="17">
        <name>Mn(2+)</name>
        <dbReference type="ChEBI" id="CHEBI:29035"/>
    </cofactor>
    <text evidence="17">The cofactor is mostly bound to the substrate.</text>
</comment>
<keyword evidence="7 17" id="KW-0479">Metal-binding</keyword>
<feature type="transmembrane region" description="Helical" evidence="17">
    <location>
        <begin position="64"/>
        <end position="84"/>
    </location>
</feature>
<evidence type="ECO:0000256" key="13">
    <source>
        <dbReference type="ARBA" id="ARBA00037706"/>
    </source>
</evidence>
<keyword evidence="8 17" id="KW-0735">Signal-anchor</keyword>
<comment type="pathway">
    <text evidence="2 17">Protein modification; protein glycosylation.</text>
</comment>
<evidence type="ECO:0000256" key="9">
    <source>
        <dbReference type="ARBA" id="ARBA00022989"/>
    </source>
</evidence>
<dbReference type="SUPFAM" id="SSF53448">
    <property type="entry name" value="Nucleotide-diphospho-sugar transferases"/>
    <property type="match status" value="1"/>
</dbReference>
<dbReference type="UniPathway" id="UPA00378"/>
<keyword evidence="10 17" id="KW-0333">Golgi apparatus</keyword>
<evidence type="ECO:0000256" key="11">
    <source>
        <dbReference type="ARBA" id="ARBA00023136"/>
    </source>
</evidence>
<evidence type="ECO:0000256" key="14">
    <source>
        <dbReference type="ARBA" id="ARBA00038949"/>
    </source>
</evidence>
<reference evidence="18" key="2">
    <citation type="journal article" date="2015" name="J. Proteomics">
        <title>Sexual differences in the sialomes of the zebra tick, Rhipicephalus pulchellus.</title>
        <authorList>
            <person name="Tan A.W."/>
            <person name="Francischetti I.M."/>
            <person name="Slovak M."/>
            <person name="Kini R.M."/>
            <person name="Ribeiro J.M."/>
        </authorList>
    </citation>
    <scope>NUCLEOTIDE SEQUENCE</scope>
    <source>
        <tissue evidence="18">Salivary gland</tissue>
    </source>
</reference>
<name>L7MI16_RHIPC</name>
<evidence type="ECO:0000256" key="1">
    <source>
        <dbReference type="ARBA" id="ARBA00004323"/>
    </source>
</evidence>
<dbReference type="InterPro" id="IPR029044">
    <property type="entry name" value="Nucleotide-diphossugar_trans"/>
</dbReference>
<organism evidence="18">
    <name type="scientific">Rhipicephalus pulchellus</name>
    <name type="common">Yellow backed tick</name>
    <name type="synonym">Dermacentor pulchellus</name>
    <dbReference type="NCBI Taxonomy" id="72859"/>
    <lineage>
        <taxon>Eukaryota</taxon>
        <taxon>Metazoa</taxon>
        <taxon>Ecdysozoa</taxon>
        <taxon>Arthropoda</taxon>
        <taxon>Chelicerata</taxon>
        <taxon>Arachnida</taxon>
        <taxon>Acari</taxon>
        <taxon>Parasitiformes</taxon>
        <taxon>Ixodida</taxon>
        <taxon>Ixodoidea</taxon>
        <taxon>Ixodidae</taxon>
        <taxon>Rhipicephalinae</taxon>
        <taxon>Rhipicephalus</taxon>
        <taxon>Rhipicephalus</taxon>
    </lineage>
</organism>
<dbReference type="Pfam" id="PF03071">
    <property type="entry name" value="GNT-I"/>
    <property type="match status" value="1"/>
</dbReference>
<evidence type="ECO:0000256" key="15">
    <source>
        <dbReference type="ARBA" id="ARBA00041712"/>
    </source>
</evidence>
<evidence type="ECO:0000256" key="6">
    <source>
        <dbReference type="ARBA" id="ARBA00022692"/>
    </source>
</evidence>
<dbReference type="PANTHER" id="PTHR10468:SF0">
    <property type="entry name" value="ALPHA-1,3-MANNOSYL-GLYCOPROTEIN 2-BETA-N-ACETYLGLUCOSAMINYLTRANSFERASE"/>
    <property type="match status" value="1"/>
</dbReference>
<evidence type="ECO:0000256" key="4">
    <source>
        <dbReference type="ARBA" id="ARBA00022676"/>
    </source>
</evidence>
<dbReference type="EMBL" id="GACK01001567">
    <property type="protein sequence ID" value="JAA63467.1"/>
    <property type="molecule type" value="mRNA"/>
</dbReference>
<evidence type="ECO:0000313" key="18">
    <source>
        <dbReference type="EMBL" id="JAA63467.1"/>
    </source>
</evidence>
<comment type="similarity">
    <text evidence="3 17">Belongs to the glycosyltransferase 13 family.</text>
</comment>
<dbReference type="InterPro" id="IPR004139">
    <property type="entry name" value="Glyco_trans_13"/>
</dbReference>
<evidence type="ECO:0000256" key="16">
    <source>
        <dbReference type="ARBA" id="ARBA00049421"/>
    </source>
</evidence>
<comment type="catalytic activity">
    <reaction evidence="16 17">
        <text>N(4)-(alpha-D-Man-(1-&gt;3)-[alpha-D-Man-(1-&gt;3)-[alpha-D-Man-(1-&gt;6)]-alpha-D-Man-(1-&gt;6)]-beta-D-Man-(1-&gt;4)-beta-D-GlcNAc-(1-&gt;4)-beta-D-GlcNAc)-L-asparaginyl-[protein] (N-glucan mannose isomer 5A1,2) + UDP-N-acetyl-alpha-D-glucosamine = N(4)-{beta-D-GlcNAc-(1-&gt;2)-alpha-D-Man-(1-&gt;3)-[alpha-D-Man-(1-&gt;3)-[alpha-D-Man-(1-&gt;6)]-alpha-D-Man-(1-&gt;6)]-beta-D-Man-(1-&gt;4)-beta-D-GlcNAc-(1-&gt;4)-beta-D-GlcNAc}-L-asparaginyl-[protein] + UDP + H(+)</text>
        <dbReference type="Rhea" id="RHEA:11456"/>
        <dbReference type="Rhea" id="RHEA-COMP:14367"/>
        <dbReference type="Rhea" id="RHEA-COMP:14368"/>
        <dbReference type="ChEBI" id="CHEBI:15378"/>
        <dbReference type="ChEBI" id="CHEBI:57705"/>
        <dbReference type="ChEBI" id="CHEBI:58223"/>
        <dbReference type="ChEBI" id="CHEBI:59087"/>
        <dbReference type="ChEBI" id="CHEBI:60625"/>
        <dbReference type="EC" id="2.4.1.101"/>
    </reaction>
</comment>
<keyword evidence="9 17" id="KW-1133">Transmembrane helix</keyword>
<dbReference type="GO" id="GO:0030145">
    <property type="term" value="F:manganese ion binding"/>
    <property type="evidence" value="ECO:0007669"/>
    <property type="project" value="UniProtKB-UniRule"/>
</dbReference>
<reference evidence="18" key="1">
    <citation type="submission" date="2012-11" db="EMBL/GenBank/DDBJ databases">
        <authorList>
            <person name="Lucero-Rivera Y.E."/>
            <person name="Tovar-Ramirez D."/>
        </authorList>
    </citation>
    <scope>NUCLEOTIDE SEQUENCE</scope>
    <source>
        <tissue evidence="18">Salivary gland</tissue>
    </source>
</reference>
<accession>L7MI16</accession>
<evidence type="ECO:0000256" key="3">
    <source>
        <dbReference type="ARBA" id="ARBA00006492"/>
    </source>
</evidence>
<dbReference type="GO" id="GO:0000139">
    <property type="term" value="C:Golgi membrane"/>
    <property type="evidence" value="ECO:0007669"/>
    <property type="project" value="UniProtKB-SubCell"/>
</dbReference>
<comment type="function">
    <text evidence="13 17">Initiates complex N-linked carbohydrate formation. Essential for the conversion of high-mannose to hybrid and complex N-glycans.</text>
</comment>
<evidence type="ECO:0000256" key="8">
    <source>
        <dbReference type="ARBA" id="ARBA00022968"/>
    </source>
</evidence>
<dbReference type="FunFam" id="3.90.550.10:FF:000252">
    <property type="entry name" value="Protein O-linked-mannose beta-1,2-N-acetylglucosaminyltransferase 1"/>
    <property type="match status" value="1"/>
</dbReference>
<feature type="non-terminal residue" evidence="18">
    <location>
        <position position="1"/>
    </location>
</feature>
<keyword evidence="12 17" id="KW-0464">Manganese</keyword>
<dbReference type="InterPro" id="IPR052261">
    <property type="entry name" value="Glycosyltransferase_13"/>
</dbReference>
<evidence type="ECO:0000256" key="2">
    <source>
        <dbReference type="ARBA" id="ARBA00004922"/>
    </source>
</evidence>
<dbReference type="AlphaFoldDB" id="L7MI16"/>
<keyword evidence="5 18" id="KW-0808">Transferase</keyword>
<dbReference type="GO" id="GO:0006487">
    <property type="term" value="P:protein N-linked glycosylation"/>
    <property type="evidence" value="ECO:0007669"/>
    <property type="project" value="TreeGrafter"/>
</dbReference>
<evidence type="ECO:0000256" key="5">
    <source>
        <dbReference type="ARBA" id="ARBA00022679"/>
    </source>
</evidence>